<feature type="region of interest" description="Disordered" evidence="6">
    <location>
        <begin position="933"/>
        <end position="1127"/>
    </location>
</feature>
<dbReference type="AlphaFoldDB" id="A0A8C8AC74"/>
<keyword evidence="9" id="KW-1185">Reference proteome</keyword>
<keyword evidence="2" id="KW-0813">Transport</keyword>
<evidence type="ECO:0000259" key="7">
    <source>
        <dbReference type="PROSITE" id="PS51511"/>
    </source>
</evidence>
<feature type="region of interest" description="Disordered" evidence="6">
    <location>
        <begin position="1"/>
        <end position="247"/>
    </location>
</feature>
<evidence type="ECO:0000256" key="2">
    <source>
        <dbReference type="ARBA" id="ARBA00022448"/>
    </source>
</evidence>
<feature type="compositionally biased region" description="Low complexity" evidence="6">
    <location>
        <begin position="595"/>
        <end position="604"/>
    </location>
</feature>
<feature type="compositionally biased region" description="Basic and acidic residues" evidence="6">
    <location>
        <begin position="1103"/>
        <end position="1114"/>
    </location>
</feature>
<dbReference type="GO" id="GO:0045055">
    <property type="term" value="P:regulated exocytosis"/>
    <property type="evidence" value="ECO:0007669"/>
    <property type="project" value="TreeGrafter"/>
</dbReference>
<dbReference type="Gene3D" id="1.20.5.2440">
    <property type="match status" value="1"/>
</dbReference>
<feature type="compositionally biased region" description="Polar residues" evidence="6">
    <location>
        <begin position="235"/>
        <end position="247"/>
    </location>
</feature>
<organism evidence="8 9">
    <name type="scientific">Otus sunia</name>
    <name type="common">Oriental scops-owl</name>
    <dbReference type="NCBI Taxonomy" id="257818"/>
    <lineage>
        <taxon>Eukaryota</taxon>
        <taxon>Metazoa</taxon>
        <taxon>Chordata</taxon>
        <taxon>Craniata</taxon>
        <taxon>Vertebrata</taxon>
        <taxon>Euteleostomi</taxon>
        <taxon>Archelosauria</taxon>
        <taxon>Archosauria</taxon>
        <taxon>Dinosauria</taxon>
        <taxon>Saurischia</taxon>
        <taxon>Theropoda</taxon>
        <taxon>Coelurosauria</taxon>
        <taxon>Aves</taxon>
        <taxon>Neognathae</taxon>
        <taxon>Neoaves</taxon>
        <taxon>Telluraves</taxon>
        <taxon>Strigiformes</taxon>
        <taxon>Strigidae</taxon>
        <taxon>Otus</taxon>
    </lineage>
</organism>
<feature type="compositionally biased region" description="Basic and acidic residues" evidence="6">
    <location>
        <begin position="317"/>
        <end position="338"/>
    </location>
</feature>
<protein>
    <submittedName>
        <fullName evidence="8">RAB11 family interacting protein 1</fullName>
    </submittedName>
</protein>
<feature type="compositionally biased region" description="Polar residues" evidence="6">
    <location>
        <begin position="892"/>
        <end position="903"/>
    </location>
</feature>
<feature type="compositionally biased region" description="Polar residues" evidence="6">
    <location>
        <begin position="501"/>
        <end position="528"/>
    </location>
</feature>
<name>A0A8C8AC74_9STRI</name>
<keyword evidence="5" id="KW-0653">Protein transport</keyword>
<feature type="compositionally biased region" description="Basic and acidic residues" evidence="6">
    <location>
        <begin position="905"/>
        <end position="918"/>
    </location>
</feature>
<feature type="compositionally biased region" description="Low complexity" evidence="6">
    <location>
        <begin position="1015"/>
        <end position="1035"/>
    </location>
</feature>
<feature type="compositionally biased region" description="Polar residues" evidence="6">
    <location>
        <begin position="198"/>
        <end position="208"/>
    </location>
</feature>
<dbReference type="GO" id="GO:0015031">
    <property type="term" value="P:protein transport"/>
    <property type="evidence" value="ECO:0007669"/>
    <property type="project" value="UniProtKB-KW"/>
</dbReference>
<feature type="compositionally biased region" description="Polar residues" evidence="6">
    <location>
        <begin position="79"/>
        <end position="96"/>
    </location>
</feature>
<feature type="compositionally biased region" description="Low complexity" evidence="6">
    <location>
        <begin position="1078"/>
        <end position="1095"/>
    </location>
</feature>
<sequence length="1264" mass="133812">MRSNMTASMFDLSMKDKSRSPFGKLKDKLKGKRSSGLSDTASAIVPSTTHSPADSEDESVEKEKKKSKFKTLFSKPGLQKTSLSQSMSVLPTQQPVTERVRLRPSDFQSQWDDEESETSPTSEKAFGNALEEKSSPPVFKSRKTATLDSRQLNQVATNHTKKEGLSLFSGLRSKNDPVSKSSLCINGSHVYMEESTTKDSTPASSPSPHNFRRKQLFASEENLSSRSTKGPEETGPTSPSHAFSGSASLETFKSMTLPSYKLLGSEEYLETSVPPSVEVVKETKKTDHKKSALLSLVTGKKELVKTNDAENIPGRIPQDEENKVPEAKSEQEAKHPEIPADLSRGNPSEDSHHPEEVFANKQPLNPFEEERKPEKAPAPAKTKAVKPRLGVSSEEETKATLPTLAPDSLPAFLSVHRISSDNNPFVSKTGQKVQVPDSENITSSASLTSPPFAAELLNGKNPFTAEWDRASAALDPEQIARFPPSHHLAASVPKAPLPGQVSGSGNNPFASEWGQSSWGHGAESSDTGPSRGLSRPPAPSLPSDCHFHDNNPFVSMLGWGAEAPGFKAVASSSPFCLPRDEDCSSAEHPAELTRSSRGASGSSSDVALTSHGKAGSEPLTPDSPALAPEKQHDSPQLQVETSLRSRNLDKRQSMSLLPDGSGGVPSGAEDVGGREGEKQRSDFGEGLLGGSGAAGERAGFAHELRAGCCPPSELPSDHTGPTRDSETAARGGGEGGGVNAEPGTRDDEGFVGLSKCSGGLLPETGAEQPSPESELKEKQESFAGKRWQERAPALEPQAAPLDKNDSFSQVGAAKPTRGACVLSPREAGAGGAGRGPPKPAPRLVLTPKKCSLVSLAGELSGDLHFSGDGTKSAPGLPLPHDKASGAHGCLPQSGSLETVTPSVTLRDDSTSRRLKNEGDNDLSDCLTILKSAIPVPGDRGSKLAGLPVIPEGGSDDELLGDCQENCGVTAGDKNVSETGKQSRGLMPLHEELQERSAGAQVTPAAPGGGGGSAPGAGEPSGSPVPPARAGGPAASHQGPDSGLGVTSHARERSSRFEKQELKISAGDEERAVCDFFEPSASSSSLSSPCQPCSSSHFPLSDTPSRRAESPKKPTAEGFADKAGNSGKKKLLQAWVSPSETYPNQTQQSGETVSPKHRLHPVKPMNATANKSQSKNLNVISTMNEKLLEMNVKKYDPSDPAYAYAQLTHDELIQLVLKQKDTITKKDLQVRELEDYIDNLLVRVMEETPNILRVSTSGNKKAGKM</sequence>
<dbReference type="Proteomes" id="UP000694552">
    <property type="component" value="Unplaced"/>
</dbReference>
<feature type="region of interest" description="Disordered" evidence="6">
    <location>
        <begin position="864"/>
        <end position="921"/>
    </location>
</feature>
<feature type="compositionally biased region" description="Basic and acidic residues" evidence="6">
    <location>
        <begin position="13"/>
        <end position="28"/>
    </location>
</feature>
<keyword evidence="4" id="KW-0967">Endosome</keyword>
<dbReference type="Ensembl" id="ENSOSUT00000000906.1">
    <property type="protein sequence ID" value="ENSOSUP00000000889.1"/>
    <property type="gene ID" value="ENSOSUG00000000684.1"/>
</dbReference>
<feature type="region of interest" description="Disordered" evidence="6">
    <location>
        <begin position="305"/>
        <end position="402"/>
    </location>
</feature>
<feature type="compositionally biased region" description="Polar residues" evidence="6">
    <location>
        <begin position="634"/>
        <end position="645"/>
    </location>
</feature>
<proteinExistence type="predicted"/>
<feature type="compositionally biased region" description="Basic and acidic residues" evidence="6">
    <location>
        <begin position="347"/>
        <end position="358"/>
    </location>
</feature>
<reference evidence="8" key="2">
    <citation type="submission" date="2025-09" db="UniProtKB">
        <authorList>
            <consortium name="Ensembl"/>
        </authorList>
    </citation>
    <scope>IDENTIFICATION</scope>
</reference>
<keyword evidence="3" id="KW-0597">Phosphoprotein</keyword>
<dbReference type="PROSITE" id="PS51511">
    <property type="entry name" value="FIP_RBD"/>
    <property type="match status" value="1"/>
</dbReference>
<dbReference type="InterPro" id="IPR037245">
    <property type="entry name" value="FIP-RBD_C_sf"/>
</dbReference>
<dbReference type="InterPro" id="IPR019018">
    <property type="entry name" value="Rab-bd_FIP-RBD"/>
</dbReference>
<dbReference type="GO" id="GO:0005768">
    <property type="term" value="C:endosome"/>
    <property type="evidence" value="ECO:0007669"/>
    <property type="project" value="UniProtKB-SubCell"/>
</dbReference>
<feature type="compositionally biased region" description="Polar residues" evidence="6">
    <location>
        <begin position="176"/>
        <end position="185"/>
    </location>
</feature>
<feature type="compositionally biased region" description="Basic and acidic residues" evidence="6">
    <location>
        <begin position="1048"/>
        <end position="1072"/>
    </location>
</feature>
<feature type="region of interest" description="Disordered" evidence="6">
    <location>
        <begin position="477"/>
        <end position="547"/>
    </location>
</feature>
<dbReference type="FunFam" id="1.20.5.2440:FF:000002">
    <property type="entry name" value="rab11 family-interacting protein 2 isoform X1"/>
    <property type="match status" value="1"/>
</dbReference>
<evidence type="ECO:0000256" key="5">
    <source>
        <dbReference type="ARBA" id="ARBA00022927"/>
    </source>
</evidence>
<dbReference type="Pfam" id="PF09457">
    <property type="entry name" value="RBD-FIP"/>
    <property type="match status" value="1"/>
</dbReference>
<dbReference type="PANTHER" id="PTHR15746:SF22">
    <property type="entry name" value="RAB11 FAMILY-INTERACTING PROTEIN 1"/>
    <property type="match status" value="1"/>
</dbReference>
<feature type="domain" description="FIP-RBD" evidence="7">
    <location>
        <begin position="1192"/>
        <end position="1254"/>
    </location>
</feature>
<accession>A0A8C8AC74</accession>
<dbReference type="InterPro" id="IPR037789">
    <property type="entry name" value="FIP_classI"/>
</dbReference>
<feature type="compositionally biased region" description="Polar residues" evidence="6">
    <location>
        <begin position="35"/>
        <end position="52"/>
    </location>
</feature>
<feature type="region of interest" description="Disordered" evidence="6">
    <location>
        <begin position="570"/>
        <end position="843"/>
    </location>
</feature>
<feature type="region of interest" description="Disordered" evidence="6">
    <location>
        <begin position="421"/>
        <end position="452"/>
    </location>
</feature>
<feature type="compositionally biased region" description="Polar residues" evidence="6">
    <location>
        <begin position="421"/>
        <end position="449"/>
    </location>
</feature>
<dbReference type="GO" id="GO:0031267">
    <property type="term" value="F:small GTPase binding"/>
    <property type="evidence" value="ECO:0007669"/>
    <property type="project" value="InterPro"/>
</dbReference>
<feature type="compositionally biased region" description="Polar residues" evidence="6">
    <location>
        <begin position="144"/>
        <end position="158"/>
    </location>
</feature>
<dbReference type="SUPFAM" id="SSF144270">
    <property type="entry name" value="Eferin C-derminal domain-like"/>
    <property type="match status" value="1"/>
</dbReference>
<evidence type="ECO:0000256" key="4">
    <source>
        <dbReference type="ARBA" id="ARBA00022753"/>
    </source>
</evidence>
<feature type="compositionally biased region" description="Basic and acidic residues" evidence="6">
    <location>
        <begin position="671"/>
        <end position="683"/>
    </location>
</feature>
<evidence type="ECO:0000256" key="1">
    <source>
        <dbReference type="ARBA" id="ARBA00004177"/>
    </source>
</evidence>
<evidence type="ECO:0000313" key="9">
    <source>
        <dbReference type="Proteomes" id="UP000694552"/>
    </source>
</evidence>
<comment type="subcellular location">
    <subcellularLocation>
        <location evidence="1">Endosome</location>
    </subcellularLocation>
</comment>
<evidence type="ECO:0000256" key="3">
    <source>
        <dbReference type="ARBA" id="ARBA00022553"/>
    </source>
</evidence>
<dbReference type="PANTHER" id="PTHR15746">
    <property type="entry name" value="RAB11-RELATED"/>
    <property type="match status" value="1"/>
</dbReference>
<reference evidence="8" key="1">
    <citation type="submission" date="2025-08" db="UniProtKB">
        <authorList>
            <consortium name="Ensembl"/>
        </authorList>
    </citation>
    <scope>IDENTIFICATION</scope>
</reference>
<evidence type="ECO:0000256" key="6">
    <source>
        <dbReference type="SAM" id="MobiDB-lite"/>
    </source>
</evidence>
<evidence type="ECO:0000313" key="8">
    <source>
        <dbReference type="Ensembl" id="ENSOSUP00000000889.1"/>
    </source>
</evidence>